<feature type="chain" id="PRO_5002667175" description="N-acetylmuramoyl-L-alanine amidase" evidence="6">
    <location>
        <begin position="19"/>
        <end position="303"/>
    </location>
</feature>
<dbReference type="HOGENOM" id="CLU_049290_2_0_6"/>
<dbReference type="eggNOG" id="COG3023">
    <property type="taxonomic scope" value="Bacteria"/>
</dbReference>
<evidence type="ECO:0000256" key="1">
    <source>
        <dbReference type="ARBA" id="ARBA00001561"/>
    </source>
</evidence>
<dbReference type="GO" id="GO:0009253">
    <property type="term" value="P:peptidoglycan catabolic process"/>
    <property type="evidence" value="ECO:0007669"/>
    <property type="project" value="InterPro"/>
</dbReference>
<dbReference type="InterPro" id="IPR036366">
    <property type="entry name" value="PGBDSf"/>
</dbReference>
<comment type="catalytic activity">
    <reaction evidence="1">
        <text>Hydrolyzes the link between N-acetylmuramoyl residues and L-amino acid residues in certain cell-wall glycopeptides.</text>
        <dbReference type="EC" id="3.5.1.28"/>
    </reaction>
</comment>
<dbReference type="Pfam" id="PF01471">
    <property type="entry name" value="PG_binding_1"/>
    <property type="match status" value="1"/>
</dbReference>
<dbReference type="SUPFAM" id="SSF47090">
    <property type="entry name" value="PGBD-like"/>
    <property type="match status" value="1"/>
</dbReference>
<dbReference type="EC" id="3.5.1.28" evidence="3"/>
<dbReference type="FunFam" id="3.40.80.10:FF:000003">
    <property type="entry name" value="N-acetylmuramoyl-L-alanine amidase"/>
    <property type="match status" value="1"/>
</dbReference>
<dbReference type="GO" id="GO:0019867">
    <property type="term" value="C:outer membrane"/>
    <property type="evidence" value="ECO:0007669"/>
    <property type="project" value="TreeGrafter"/>
</dbReference>
<comment type="caution">
    <text evidence="8">The sequence shown here is derived from an EMBL/GenBank/DDBJ whole genome shotgun (WGS) entry which is preliminary data.</text>
</comment>
<dbReference type="PROSITE" id="PS51257">
    <property type="entry name" value="PROKAR_LIPOPROTEIN"/>
    <property type="match status" value="1"/>
</dbReference>
<dbReference type="Gene3D" id="3.40.80.10">
    <property type="entry name" value="Peptidoglycan recognition protein-like"/>
    <property type="match status" value="1"/>
</dbReference>
<protein>
    <recommendedName>
        <fullName evidence="3">N-acetylmuramoyl-L-alanine amidase</fullName>
        <ecNumber evidence="3">3.5.1.28</ecNumber>
    </recommendedName>
</protein>
<evidence type="ECO:0000256" key="2">
    <source>
        <dbReference type="ARBA" id="ARBA00007553"/>
    </source>
</evidence>
<dbReference type="InterPro" id="IPR036505">
    <property type="entry name" value="Amidase/PGRP_sf"/>
</dbReference>
<evidence type="ECO:0000256" key="4">
    <source>
        <dbReference type="ARBA" id="ARBA00022801"/>
    </source>
</evidence>
<dbReference type="EMBL" id="AAOH01000004">
    <property type="protein sequence ID" value="EAR28450.1"/>
    <property type="molecule type" value="Genomic_DNA"/>
</dbReference>
<proteinExistence type="inferred from homology"/>
<evidence type="ECO:0000259" key="7">
    <source>
        <dbReference type="SMART" id="SM00644"/>
    </source>
</evidence>
<dbReference type="GO" id="GO:0009254">
    <property type="term" value="P:peptidoglycan turnover"/>
    <property type="evidence" value="ECO:0007669"/>
    <property type="project" value="TreeGrafter"/>
</dbReference>
<dbReference type="STRING" id="87626.PTD2_21582"/>
<dbReference type="AlphaFoldDB" id="A4CAP2"/>
<dbReference type="Proteomes" id="UP000006201">
    <property type="component" value="Unassembled WGS sequence"/>
</dbReference>
<dbReference type="RefSeq" id="WP_009840278.1">
    <property type="nucleotide sequence ID" value="NZ_CH959301.1"/>
</dbReference>
<evidence type="ECO:0000256" key="6">
    <source>
        <dbReference type="SAM" id="SignalP"/>
    </source>
</evidence>
<reference evidence="8 9" key="1">
    <citation type="submission" date="2006-02" db="EMBL/GenBank/DDBJ databases">
        <authorList>
            <person name="Moran M.A."/>
            <person name="Kjelleberg S."/>
            <person name="Egan S."/>
            <person name="Saunders N."/>
            <person name="Thomas T."/>
            <person name="Ferriera S."/>
            <person name="Johnson J."/>
            <person name="Kravitz S."/>
            <person name="Halpern A."/>
            <person name="Remington K."/>
            <person name="Beeson K."/>
            <person name="Tran B."/>
            <person name="Rogers Y.-H."/>
            <person name="Friedman R."/>
            <person name="Venter J.C."/>
        </authorList>
    </citation>
    <scope>NUCLEOTIDE SEQUENCE [LARGE SCALE GENOMIC DNA]</scope>
    <source>
        <strain evidence="8 9">D2</strain>
    </source>
</reference>
<dbReference type="InterPro" id="IPR002502">
    <property type="entry name" value="Amidase_domain"/>
</dbReference>
<dbReference type="Gene3D" id="1.10.101.10">
    <property type="entry name" value="PGBD-like superfamily/PGBD"/>
    <property type="match status" value="1"/>
</dbReference>
<dbReference type="SUPFAM" id="SSF55846">
    <property type="entry name" value="N-acetylmuramoyl-L-alanine amidase-like"/>
    <property type="match status" value="1"/>
</dbReference>
<dbReference type="PANTHER" id="PTHR30417">
    <property type="entry name" value="N-ACETYLMURAMOYL-L-ALANINE AMIDASE AMID"/>
    <property type="match status" value="1"/>
</dbReference>
<evidence type="ECO:0000256" key="5">
    <source>
        <dbReference type="ARBA" id="ARBA00023316"/>
    </source>
</evidence>
<gene>
    <name evidence="8" type="ORF">PTD2_21582</name>
</gene>
<dbReference type="PANTHER" id="PTHR30417:SF1">
    <property type="entry name" value="N-ACETYLMURAMOYL-L-ALANINE AMIDASE AMID"/>
    <property type="match status" value="1"/>
</dbReference>
<evidence type="ECO:0000313" key="9">
    <source>
        <dbReference type="Proteomes" id="UP000006201"/>
    </source>
</evidence>
<accession>A4CAP2</accession>
<dbReference type="SMART" id="SM00644">
    <property type="entry name" value="Ami_2"/>
    <property type="match status" value="1"/>
</dbReference>
<dbReference type="InterPro" id="IPR051206">
    <property type="entry name" value="NAMLAA_amidase_2"/>
</dbReference>
<dbReference type="InterPro" id="IPR036365">
    <property type="entry name" value="PGBD-like_sf"/>
</dbReference>
<keyword evidence="6" id="KW-0732">Signal</keyword>
<dbReference type="OrthoDB" id="9794842at2"/>
<comment type="similarity">
    <text evidence="2">Belongs to the N-acetylmuramoyl-L-alanine amidase 2 family.</text>
</comment>
<dbReference type="InterPro" id="IPR002477">
    <property type="entry name" value="Peptidoglycan-bd-like"/>
</dbReference>
<organism evidence="8 9">
    <name type="scientific">Pseudoalteromonas tunicata D2</name>
    <dbReference type="NCBI Taxonomy" id="87626"/>
    <lineage>
        <taxon>Bacteria</taxon>
        <taxon>Pseudomonadati</taxon>
        <taxon>Pseudomonadota</taxon>
        <taxon>Gammaproteobacteria</taxon>
        <taxon>Alteromonadales</taxon>
        <taxon>Pseudoalteromonadaceae</taxon>
        <taxon>Pseudoalteromonas</taxon>
    </lineage>
</organism>
<dbReference type="GO" id="GO:0071555">
    <property type="term" value="P:cell wall organization"/>
    <property type="evidence" value="ECO:0007669"/>
    <property type="project" value="UniProtKB-KW"/>
</dbReference>
<keyword evidence="4" id="KW-0378">Hydrolase</keyword>
<evidence type="ECO:0000256" key="3">
    <source>
        <dbReference type="ARBA" id="ARBA00011901"/>
    </source>
</evidence>
<evidence type="ECO:0000313" key="8">
    <source>
        <dbReference type="EMBL" id="EAR28450.1"/>
    </source>
</evidence>
<feature type="domain" description="N-acetylmuramoyl-L-alanine amidase" evidence="7">
    <location>
        <begin position="22"/>
        <end position="188"/>
    </location>
</feature>
<dbReference type="GO" id="GO:0008745">
    <property type="term" value="F:N-acetylmuramoyl-L-alanine amidase activity"/>
    <property type="evidence" value="ECO:0007669"/>
    <property type="project" value="UniProtKB-EC"/>
</dbReference>
<keyword evidence="9" id="KW-1185">Reference proteome</keyword>
<keyword evidence="5" id="KW-0961">Cell wall biogenesis/degradation</keyword>
<sequence>MFKKAMLLPLMLGLSACSQTVSTQFRSENYNSRIRFLVMHYTTGDWQDSLQALTKGEVSSHYLIPEQGDASYPKSHLAVYRLVDEQHRAWHAGVSHWQGRSNINDQSIGIELINRAACAHQPQVLTEIAPSAAFFDNQTFCQYPNFDLQQIQLLIELSKDILARNPDIDPTAVVGHSDIQLGNKQDPGPHFPWYTLYQHGIGAWYEHATASDHWQALLTEGLPTVAQVQCNLQKYGYGIEITGEFDKQTFNTVKAFQLHFLPWQATGEITIKTVAVLFALMDKYRAGIRQQHCQNPTLVSDRG</sequence>
<dbReference type="Pfam" id="PF01510">
    <property type="entry name" value="Amidase_2"/>
    <property type="match status" value="1"/>
</dbReference>
<feature type="signal peptide" evidence="6">
    <location>
        <begin position="1"/>
        <end position="18"/>
    </location>
</feature>
<name>A4CAP2_9GAMM</name>
<dbReference type="CDD" id="cd06583">
    <property type="entry name" value="PGRP"/>
    <property type="match status" value="1"/>
</dbReference>